<sequence length="258" mass="27653">MKKSMILAGIISAFTMWSCSTDTATGNDTAMVNVKLTDAPALYDAVNIDIQKVEFTTNNGTTTFNAVNPGVYNLLNFRNGMDVLLSQAILPVGNVSQMRLILGNNNSVVVNGVTYPLDTPSAQQSGLKLNWNQTLSPNGAYNVWIDFDAGRSIVKTGNGSYKLKPVLRAFSEATDGQIKGYVQPQAANAMVHVIKAADTIATALPNADGFFMFRGLPANTYNVSFDAAANTGYIDQNKADVNVVFGQITDLGITTLHQ</sequence>
<evidence type="ECO:0000259" key="2">
    <source>
        <dbReference type="Pfam" id="PF14321"/>
    </source>
</evidence>
<evidence type="ECO:0000313" key="4">
    <source>
        <dbReference type="Proteomes" id="UP000035900"/>
    </source>
</evidence>
<dbReference type="Pfam" id="PF14321">
    <property type="entry name" value="DUF4382"/>
    <property type="match status" value="1"/>
</dbReference>
<dbReference type="Gene3D" id="2.60.40.1120">
    <property type="entry name" value="Carboxypeptidase-like, regulatory domain"/>
    <property type="match status" value="1"/>
</dbReference>
<dbReference type="RefSeq" id="WP_048500681.1">
    <property type="nucleotide sequence ID" value="NZ_LFNG01000032.1"/>
</dbReference>
<dbReference type="GO" id="GO:0030246">
    <property type="term" value="F:carbohydrate binding"/>
    <property type="evidence" value="ECO:0007669"/>
    <property type="project" value="InterPro"/>
</dbReference>
<protein>
    <recommendedName>
        <fullName evidence="2">DUF4382 domain-containing protein</fullName>
    </recommendedName>
</protein>
<keyword evidence="4" id="KW-1185">Reference proteome</keyword>
<reference evidence="3 4" key="1">
    <citation type="journal article" date="2004" name="Int. J. Syst. Evol. Microbiol.">
        <title>Kaistella koreensis gen. nov., sp. nov., a novel member of the Chryseobacterium-Bergeyella-Riemerella branch.</title>
        <authorList>
            <person name="Kim M.K."/>
            <person name="Im W.T."/>
            <person name="Shin Y.K."/>
            <person name="Lim J.H."/>
            <person name="Kim S.H."/>
            <person name="Lee B.C."/>
            <person name="Park M.Y."/>
            <person name="Lee K.Y."/>
            <person name="Lee S.T."/>
        </authorList>
    </citation>
    <scope>NUCLEOTIDE SEQUENCE [LARGE SCALE GENOMIC DNA]</scope>
    <source>
        <strain evidence="3 4">CCUG 49689</strain>
    </source>
</reference>
<evidence type="ECO:0000256" key="1">
    <source>
        <dbReference type="SAM" id="SignalP"/>
    </source>
</evidence>
<name>A0A0J7IWF2_9FLAO</name>
<dbReference type="STRING" id="1304281.ACM44_14005"/>
<comment type="caution">
    <text evidence="3">The sequence shown here is derived from an EMBL/GenBank/DDBJ whole genome shotgun (WGS) entry which is preliminary data.</text>
</comment>
<feature type="chain" id="PRO_5005288957" description="DUF4382 domain-containing protein" evidence="1">
    <location>
        <begin position="25"/>
        <end position="258"/>
    </location>
</feature>
<feature type="signal peptide" evidence="1">
    <location>
        <begin position="1"/>
        <end position="24"/>
    </location>
</feature>
<dbReference type="SUPFAM" id="SSF49452">
    <property type="entry name" value="Starch-binding domain-like"/>
    <property type="match status" value="1"/>
</dbReference>
<dbReference type="OrthoDB" id="2111471at2"/>
<dbReference type="PATRIC" id="fig|1304281.5.peg.3040"/>
<dbReference type="InterPro" id="IPR025491">
    <property type="entry name" value="DUF4382"/>
</dbReference>
<dbReference type="Proteomes" id="UP000035900">
    <property type="component" value="Unassembled WGS sequence"/>
</dbReference>
<dbReference type="AlphaFoldDB" id="A0A0J7IWF2"/>
<organism evidence="3 4">
    <name type="scientific">Chryseobacterium koreense CCUG 49689</name>
    <dbReference type="NCBI Taxonomy" id="1304281"/>
    <lineage>
        <taxon>Bacteria</taxon>
        <taxon>Pseudomonadati</taxon>
        <taxon>Bacteroidota</taxon>
        <taxon>Flavobacteriia</taxon>
        <taxon>Flavobacteriales</taxon>
        <taxon>Weeksellaceae</taxon>
        <taxon>Chryseobacterium group</taxon>
        <taxon>Chryseobacterium</taxon>
    </lineage>
</organism>
<keyword evidence="1" id="KW-0732">Signal</keyword>
<dbReference type="EMBL" id="LFNG01000032">
    <property type="protein sequence ID" value="KMQ70126.1"/>
    <property type="molecule type" value="Genomic_DNA"/>
</dbReference>
<gene>
    <name evidence="3" type="ORF">ACM44_14005</name>
</gene>
<evidence type="ECO:0000313" key="3">
    <source>
        <dbReference type="EMBL" id="KMQ70126.1"/>
    </source>
</evidence>
<dbReference type="InterPro" id="IPR013784">
    <property type="entry name" value="Carb-bd-like_fold"/>
</dbReference>
<accession>A0A0J7IWF2</accession>
<proteinExistence type="predicted"/>
<feature type="domain" description="DUF4382" evidence="2">
    <location>
        <begin position="29"/>
        <end position="165"/>
    </location>
</feature>